<proteinExistence type="predicted"/>
<evidence type="ECO:0000313" key="1">
    <source>
        <dbReference type="EnsemblPlants" id="PGSC0003DMT400048894"/>
    </source>
</evidence>
<reference evidence="1" key="2">
    <citation type="submission" date="2015-06" db="UniProtKB">
        <authorList>
            <consortium name="EnsemblPlants"/>
        </authorList>
    </citation>
    <scope>IDENTIFICATION</scope>
    <source>
        <strain evidence="1">DM1-3 516 R44</strain>
    </source>
</reference>
<evidence type="ECO:0000313" key="2">
    <source>
        <dbReference type="Proteomes" id="UP000011115"/>
    </source>
</evidence>
<sequence>MIICALVDFDLLGPNFCNGSKWTQPKHNTYCLLISAPISKVLLFYGEIGAGDIVLSPLYSGGSLQYLRRNRVCKLVIEHDEDAILDAIVDMLNASNLFL</sequence>
<accession>M1BN00</accession>
<protein>
    <submittedName>
        <fullName evidence="1">RNA binding protein</fullName>
    </submittedName>
</protein>
<name>M1BN00_SOLTU</name>
<dbReference type="Proteomes" id="UP000011115">
    <property type="component" value="Unassembled WGS sequence"/>
</dbReference>
<reference evidence="2" key="1">
    <citation type="journal article" date="2011" name="Nature">
        <title>Genome sequence and analysis of the tuber crop potato.</title>
        <authorList>
            <consortium name="The Potato Genome Sequencing Consortium"/>
        </authorList>
    </citation>
    <scope>NUCLEOTIDE SEQUENCE [LARGE SCALE GENOMIC DNA]</scope>
    <source>
        <strain evidence="2">cv. DM1-3 516 R44</strain>
    </source>
</reference>
<dbReference type="HOGENOM" id="CLU_2324786_0_0_1"/>
<dbReference type="Gramene" id="PGSC0003DMT400048894">
    <property type="protein sequence ID" value="PGSC0003DMT400048894"/>
    <property type="gene ID" value="PGSC0003DMG400018999"/>
</dbReference>
<dbReference type="EnsemblPlants" id="PGSC0003DMT400048894">
    <property type="protein sequence ID" value="PGSC0003DMT400048894"/>
    <property type="gene ID" value="PGSC0003DMG400018999"/>
</dbReference>
<dbReference type="OrthoDB" id="76445at2759"/>
<gene>
    <name evidence="1" type="primary">LOC102585899</name>
</gene>
<keyword evidence="2" id="KW-1185">Reference proteome</keyword>
<organism evidence="1 2">
    <name type="scientific">Solanum tuberosum</name>
    <name type="common">Potato</name>
    <dbReference type="NCBI Taxonomy" id="4113"/>
    <lineage>
        <taxon>Eukaryota</taxon>
        <taxon>Viridiplantae</taxon>
        <taxon>Streptophyta</taxon>
        <taxon>Embryophyta</taxon>
        <taxon>Tracheophyta</taxon>
        <taxon>Spermatophyta</taxon>
        <taxon>Magnoliopsida</taxon>
        <taxon>eudicotyledons</taxon>
        <taxon>Gunneridae</taxon>
        <taxon>Pentapetalae</taxon>
        <taxon>asterids</taxon>
        <taxon>lamiids</taxon>
        <taxon>Solanales</taxon>
        <taxon>Solanaceae</taxon>
        <taxon>Solanoideae</taxon>
        <taxon>Solaneae</taxon>
        <taxon>Solanum</taxon>
    </lineage>
</organism>
<dbReference type="ExpressionAtlas" id="M1BN00">
    <property type="expression patterns" value="baseline and differential"/>
</dbReference>
<dbReference type="AlphaFoldDB" id="M1BN00"/>